<name>A0A9C6U6S2_FRAOC</name>
<dbReference type="KEGG" id="foc:127749297"/>
<dbReference type="Proteomes" id="UP000504606">
    <property type="component" value="Unplaced"/>
</dbReference>
<evidence type="ECO:0000256" key="2">
    <source>
        <dbReference type="SAM" id="Phobius"/>
    </source>
</evidence>
<sequence length="101" mass="11120">MDRSKPRPRQPPGSARSATSGPVVARAADSAAEVLRWLNPTQPPPGRPHFLPCCPCRSALDDLACTPRWCFSYRYLDWLLTISVVLIATWSALLFSVGPDL</sequence>
<feature type="region of interest" description="Disordered" evidence="1">
    <location>
        <begin position="1"/>
        <end position="23"/>
    </location>
</feature>
<dbReference type="GeneID" id="127749297"/>
<organism evidence="3 4">
    <name type="scientific">Frankliniella occidentalis</name>
    <name type="common">Western flower thrips</name>
    <name type="synonym">Euthrips occidentalis</name>
    <dbReference type="NCBI Taxonomy" id="133901"/>
    <lineage>
        <taxon>Eukaryota</taxon>
        <taxon>Metazoa</taxon>
        <taxon>Ecdysozoa</taxon>
        <taxon>Arthropoda</taxon>
        <taxon>Hexapoda</taxon>
        <taxon>Insecta</taxon>
        <taxon>Pterygota</taxon>
        <taxon>Neoptera</taxon>
        <taxon>Paraneoptera</taxon>
        <taxon>Thysanoptera</taxon>
        <taxon>Terebrantia</taxon>
        <taxon>Thripoidea</taxon>
        <taxon>Thripidae</taxon>
        <taxon>Frankliniella</taxon>
    </lineage>
</organism>
<evidence type="ECO:0000256" key="1">
    <source>
        <dbReference type="SAM" id="MobiDB-lite"/>
    </source>
</evidence>
<proteinExistence type="predicted"/>
<dbReference type="RefSeq" id="XP_052122828.1">
    <property type="nucleotide sequence ID" value="XM_052266868.1"/>
</dbReference>
<keyword evidence="2" id="KW-0472">Membrane</keyword>
<dbReference type="AlphaFoldDB" id="A0A9C6U6S2"/>
<reference evidence="4" key="1">
    <citation type="submission" date="2025-08" db="UniProtKB">
        <authorList>
            <consortium name="RefSeq"/>
        </authorList>
    </citation>
    <scope>IDENTIFICATION</scope>
    <source>
        <tissue evidence="4">Whole organism</tissue>
    </source>
</reference>
<feature type="transmembrane region" description="Helical" evidence="2">
    <location>
        <begin position="78"/>
        <end position="98"/>
    </location>
</feature>
<evidence type="ECO:0000313" key="3">
    <source>
        <dbReference type="Proteomes" id="UP000504606"/>
    </source>
</evidence>
<evidence type="ECO:0000313" key="4">
    <source>
        <dbReference type="RefSeq" id="XP_052122828.1"/>
    </source>
</evidence>
<keyword evidence="2" id="KW-1133">Transmembrane helix</keyword>
<accession>A0A9C6U6S2</accession>
<gene>
    <name evidence="4" type="primary">LOC127749297</name>
</gene>
<keyword evidence="2" id="KW-0812">Transmembrane</keyword>
<protein>
    <submittedName>
        <fullName evidence="4">Uncharacterized protein LOC127749297</fullName>
    </submittedName>
</protein>
<keyword evidence="3" id="KW-1185">Reference proteome</keyword>